<organism evidence="2 3">
    <name type="scientific">Lingula anatina</name>
    <name type="common">Brachiopod</name>
    <name type="synonym">Lingula unguis</name>
    <dbReference type="NCBI Taxonomy" id="7574"/>
    <lineage>
        <taxon>Eukaryota</taxon>
        <taxon>Metazoa</taxon>
        <taxon>Spiralia</taxon>
        <taxon>Lophotrochozoa</taxon>
        <taxon>Brachiopoda</taxon>
        <taxon>Linguliformea</taxon>
        <taxon>Lingulata</taxon>
        <taxon>Lingulida</taxon>
        <taxon>Linguloidea</taxon>
        <taxon>Lingulidae</taxon>
        <taxon>Lingula</taxon>
    </lineage>
</organism>
<reference evidence="3" key="1">
    <citation type="submission" date="2025-08" db="UniProtKB">
        <authorList>
            <consortium name="RefSeq"/>
        </authorList>
    </citation>
    <scope>IDENTIFICATION</scope>
    <source>
        <tissue evidence="3">Gonads</tissue>
    </source>
</reference>
<dbReference type="KEGG" id="lak:106150786"/>
<dbReference type="InterPro" id="IPR039584">
    <property type="entry name" value="HSF2BP"/>
</dbReference>
<evidence type="ECO:0000256" key="1">
    <source>
        <dbReference type="SAM" id="Coils"/>
    </source>
</evidence>
<accession>A0A2R2MRS7</accession>
<sequence length="357" mass="40526">MDKVVAELAQTVLSLSKQVKSNLVAVAEEWEDIKRNTAGQDQTNKDAVTVSRKDLTALKRQVRMLQQNLPKVLDNDFKSAYSQLAVAEEDMNTLRTENEEAHAERQHWQARYETLLAECELEKQEKFKLHQEIQALTAELSQQSEYCAGMGSAACTLLWRVSQCEESIQSILAGSKSQEFLDMACTTLDSFLATYREDIPQGQTEEVHFVCALCGIITNITASSYGREFLISKKQDVVDTFVNVLSEAPNKYIWTRIKNLMLMTLYNISINEKGLKYLSNKTGLMGLLAWLLRDERETENQVNALRVIQSLTCDKKNIRVLNEARDMLSLEYLQECAAAKNTVLRILSAEVMADLYQ</sequence>
<dbReference type="RefSeq" id="XP_023932960.1">
    <property type="nucleotide sequence ID" value="XM_024077192.1"/>
</dbReference>
<keyword evidence="2" id="KW-1185">Reference proteome</keyword>
<dbReference type="GO" id="GO:0005829">
    <property type="term" value="C:cytosol"/>
    <property type="evidence" value="ECO:0007669"/>
    <property type="project" value="TreeGrafter"/>
</dbReference>
<dbReference type="PANTHER" id="PTHR15434">
    <property type="entry name" value="HEAT SHOCK FACTOR 2-BINDING PROTEIN"/>
    <property type="match status" value="1"/>
</dbReference>
<evidence type="ECO:0000313" key="2">
    <source>
        <dbReference type="Proteomes" id="UP000085678"/>
    </source>
</evidence>
<dbReference type="InterPro" id="IPR016024">
    <property type="entry name" value="ARM-type_fold"/>
</dbReference>
<gene>
    <name evidence="3" type="primary">LOC106150786</name>
</gene>
<feature type="coiled-coil region" evidence="1">
    <location>
        <begin position="55"/>
        <end position="118"/>
    </location>
</feature>
<dbReference type="InParanoid" id="A0A2R2MRS7"/>
<dbReference type="STRING" id="7574.A0A2R2MRS7"/>
<name>A0A2R2MRS7_LINAN</name>
<dbReference type="Gene3D" id="1.25.10.10">
    <property type="entry name" value="Leucine-rich Repeat Variant"/>
    <property type="match status" value="1"/>
</dbReference>
<dbReference type="PANTHER" id="PTHR15434:SF2">
    <property type="entry name" value="HEAT SHOCK FACTOR 2-BINDING PROTEIN"/>
    <property type="match status" value="1"/>
</dbReference>
<dbReference type="OrthoDB" id="10065854at2759"/>
<keyword evidence="1" id="KW-0175">Coiled coil</keyword>
<dbReference type="InterPro" id="IPR011989">
    <property type="entry name" value="ARM-like"/>
</dbReference>
<dbReference type="Proteomes" id="UP000085678">
    <property type="component" value="Unplaced"/>
</dbReference>
<dbReference type="SUPFAM" id="SSF48371">
    <property type="entry name" value="ARM repeat"/>
    <property type="match status" value="1"/>
</dbReference>
<proteinExistence type="predicted"/>
<dbReference type="GeneID" id="106150786"/>
<protein>
    <submittedName>
        <fullName evidence="3">Heat shock factor 2-binding protein-like</fullName>
    </submittedName>
</protein>
<evidence type="ECO:0000313" key="3">
    <source>
        <dbReference type="RefSeq" id="XP_023932960.1"/>
    </source>
</evidence>
<dbReference type="AlphaFoldDB" id="A0A2R2MRS7"/>